<proteinExistence type="predicted"/>
<dbReference type="InterPro" id="IPR052515">
    <property type="entry name" value="Gfo/Idh/MocA_Oxidoreductase"/>
</dbReference>
<dbReference type="InterPro" id="IPR000683">
    <property type="entry name" value="Gfo/Idh/MocA-like_OxRdtase_N"/>
</dbReference>
<dbReference type="Pfam" id="PF01408">
    <property type="entry name" value="GFO_IDH_MocA"/>
    <property type="match status" value="1"/>
</dbReference>
<dbReference type="Proteomes" id="UP000831782">
    <property type="component" value="Chromosome"/>
</dbReference>
<dbReference type="RefSeq" id="WP_244719105.1">
    <property type="nucleotide sequence ID" value="NZ_CP095072.1"/>
</dbReference>
<accession>A0ABY4EVS3</accession>
<evidence type="ECO:0000313" key="4">
    <source>
        <dbReference type="Proteomes" id="UP000831782"/>
    </source>
</evidence>
<organism evidence="3 4">
    <name type="scientific">Gracilibacillus caseinilyticus</name>
    <dbReference type="NCBI Taxonomy" id="2932256"/>
    <lineage>
        <taxon>Bacteria</taxon>
        <taxon>Bacillati</taxon>
        <taxon>Bacillota</taxon>
        <taxon>Bacilli</taxon>
        <taxon>Bacillales</taxon>
        <taxon>Bacillaceae</taxon>
        <taxon>Gracilibacillus</taxon>
    </lineage>
</organism>
<sequence length="336" mass="37370">MLKAGVVGLGDISNIHIPILQQHPEVELIAVCDIDETCTHHVPGVSFYKDYQQMLEVEQLDCLHICLPHHLHYQVTKAAVEKGVHVLLEKPLAHTLTDSRAIAALEHQYPQVKICVNLQNRLNETVEALQSIVNSGEYGAVTGLKGIVTWHRPKSYYNEKPWRGSMATAGGGVMINQSIHTLDLLQLIGGKIDAIRGSVDQLLDYGHDIEDTATAHITFENQATGLFFATVSNAQNSSVEFQVVLERAKLTIKDSILTIAKDDGEKVKIAEDRKLPGSKFYYGASHAKLIDQFYQQICTDGSDYIHASDGLISMEMIDTIYQSSERKEKISMEVFQ</sequence>
<evidence type="ECO:0000313" key="3">
    <source>
        <dbReference type="EMBL" id="UOQ48503.1"/>
    </source>
</evidence>
<evidence type="ECO:0000259" key="2">
    <source>
        <dbReference type="Pfam" id="PF22725"/>
    </source>
</evidence>
<keyword evidence="4" id="KW-1185">Reference proteome</keyword>
<dbReference type="PANTHER" id="PTHR43249:SF1">
    <property type="entry name" value="D-GLUCOSIDE 3-DEHYDROGENASE"/>
    <property type="match status" value="1"/>
</dbReference>
<name>A0ABY4EVS3_9BACI</name>
<dbReference type="InterPro" id="IPR055170">
    <property type="entry name" value="GFO_IDH_MocA-like_dom"/>
</dbReference>
<protein>
    <submittedName>
        <fullName evidence="3">Gfo/Idh/MocA family oxidoreductase</fullName>
    </submittedName>
</protein>
<feature type="domain" description="GFO/IDH/MocA-like oxidoreductase" evidence="2">
    <location>
        <begin position="127"/>
        <end position="250"/>
    </location>
</feature>
<dbReference type="SUPFAM" id="SSF51735">
    <property type="entry name" value="NAD(P)-binding Rossmann-fold domains"/>
    <property type="match status" value="1"/>
</dbReference>
<reference evidence="3 4" key="1">
    <citation type="submission" date="2022-04" db="EMBL/GenBank/DDBJ databases">
        <title>Gracilibacillus sp. isolated from saltern.</title>
        <authorList>
            <person name="Won M."/>
            <person name="Lee C.-M."/>
            <person name="Woen H.-Y."/>
            <person name="Kwon S.-W."/>
        </authorList>
    </citation>
    <scope>NUCLEOTIDE SEQUENCE [LARGE SCALE GENOMIC DNA]</scope>
    <source>
        <strain evidence="3 4">SSWR10-1</strain>
    </source>
</reference>
<dbReference type="Pfam" id="PF22725">
    <property type="entry name" value="GFO_IDH_MocA_C3"/>
    <property type="match status" value="1"/>
</dbReference>
<dbReference type="Gene3D" id="3.40.50.720">
    <property type="entry name" value="NAD(P)-binding Rossmann-like Domain"/>
    <property type="match status" value="1"/>
</dbReference>
<dbReference type="SUPFAM" id="SSF55347">
    <property type="entry name" value="Glyceraldehyde-3-phosphate dehydrogenase-like, C-terminal domain"/>
    <property type="match status" value="1"/>
</dbReference>
<dbReference type="PANTHER" id="PTHR43249">
    <property type="entry name" value="UDP-N-ACETYL-2-AMINO-2-DEOXY-D-GLUCURONATE OXIDASE"/>
    <property type="match status" value="1"/>
</dbReference>
<evidence type="ECO:0000259" key="1">
    <source>
        <dbReference type="Pfam" id="PF01408"/>
    </source>
</evidence>
<feature type="domain" description="Gfo/Idh/MocA-like oxidoreductase N-terminal" evidence="1">
    <location>
        <begin position="3"/>
        <end position="109"/>
    </location>
</feature>
<dbReference type="EMBL" id="CP095072">
    <property type="protein sequence ID" value="UOQ48503.1"/>
    <property type="molecule type" value="Genomic_DNA"/>
</dbReference>
<gene>
    <name evidence="3" type="ORF">MUN88_21145</name>
</gene>
<dbReference type="InterPro" id="IPR036291">
    <property type="entry name" value="NAD(P)-bd_dom_sf"/>
</dbReference>
<dbReference type="Gene3D" id="3.30.360.10">
    <property type="entry name" value="Dihydrodipicolinate Reductase, domain 2"/>
    <property type="match status" value="1"/>
</dbReference>